<evidence type="ECO:0000313" key="2">
    <source>
        <dbReference type="EMBL" id="GAA0367231.1"/>
    </source>
</evidence>
<gene>
    <name evidence="2" type="ORF">GCM10009092_34470</name>
</gene>
<dbReference type="CDD" id="cd04301">
    <property type="entry name" value="NAT_SF"/>
    <property type="match status" value="1"/>
</dbReference>
<keyword evidence="3" id="KW-1185">Reference proteome</keyword>
<evidence type="ECO:0000313" key="3">
    <source>
        <dbReference type="Proteomes" id="UP001501757"/>
    </source>
</evidence>
<dbReference type="EMBL" id="BAAAEI010000021">
    <property type="protein sequence ID" value="GAA0367231.1"/>
    <property type="molecule type" value="Genomic_DNA"/>
</dbReference>
<dbReference type="SUPFAM" id="SSF55729">
    <property type="entry name" value="Acyl-CoA N-acyltransferases (Nat)"/>
    <property type="match status" value="1"/>
</dbReference>
<comment type="caution">
    <text evidence="2">The sequence shown here is derived from an EMBL/GenBank/DDBJ whole genome shotgun (WGS) entry which is preliminary data.</text>
</comment>
<evidence type="ECO:0000259" key="1">
    <source>
        <dbReference type="PROSITE" id="PS51186"/>
    </source>
</evidence>
<dbReference type="PROSITE" id="PS51186">
    <property type="entry name" value="GNAT"/>
    <property type="match status" value="1"/>
</dbReference>
<name>A0ABN0XLH8_9ALTE</name>
<reference evidence="2 3" key="1">
    <citation type="journal article" date="2019" name="Int. J. Syst. Evol. Microbiol.">
        <title>The Global Catalogue of Microorganisms (GCM) 10K type strain sequencing project: providing services to taxonomists for standard genome sequencing and annotation.</title>
        <authorList>
            <consortium name="The Broad Institute Genomics Platform"/>
            <consortium name="The Broad Institute Genome Sequencing Center for Infectious Disease"/>
            <person name="Wu L."/>
            <person name="Ma J."/>
        </authorList>
    </citation>
    <scope>NUCLEOTIDE SEQUENCE [LARGE SCALE GENOMIC DNA]</scope>
    <source>
        <strain evidence="2 3">JCM 13378</strain>
    </source>
</reference>
<dbReference type="Proteomes" id="UP001501757">
    <property type="component" value="Unassembled WGS sequence"/>
</dbReference>
<dbReference type="RefSeq" id="WP_343846587.1">
    <property type="nucleotide sequence ID" value="NZ_BAAAEI010000021.1"/>
</dbReference>
<accession>A0ABN0XLH8</accession>
<dbReference type="InterPro" id="IPR016181">
    <property type="entry name" value="Acyl_CoA_acyltransferase"/>
</dbReference>
<dbReference type="Gene3D" id="3.40.630.30">
    <property type="match status" value="1"/>
</dbReference>
<feature type="domain" description="N-acetyltransferase" evidence="1">
    <location>
        <begin position="22"/>
        <end position="183"/>
    </location>
</feature>
<sequence>MTHYAKLTSPDSQMSEQSAAGLAFRKLQGRDWPRIMQVQQLTYPDTLLESQPALQAKQAVSPDTCFVVDVQGQVEGYLLALPYQLGRSPSLNDDRDMAAIFDNLHIHDFCLSPACRGQGMGRRIIQGLLSSPALNRFKTASVVSVMNSRYFWESFGFSDYCHPCAPNLSSYGQEASYLSLDLS</sequence>
<protein>
    <submittedName>
        <fullName evidence="2">GNAT family N-acetyltransferase</fullName>
    </submittedName>
</protein>
<dbReference type="InterPro" id="IPR000182">
    <property type="entry name" value="GNAT_dom"/>
</dbReference>
<organism evidence="2 3">
    <name type="scientific">Bowmanella denitrificans</name>
    <dbReference type="NCBI Taxonomy" id="366582"/>
    <lineage>
        <taxon>Bacteria</taxon>
        <taxon>Pseudomonadati</taxon>
        <taxon>Pseudomonadota</taxon>
        <taxon>Gammaproteobacteria</taxon>
        <taxon>Alteromonadales</taxon>
        <taxon>Alteromonadaceae</taxon>
        <taxon>Bowmanella</taxon>
    </lineage>
</organism>
<proteinExistence type="predicted"/>
<dbReference type="Pfam" id="PF13673">
    <property type="entry name" value="Acetyltransf_10"/>
    <property type="match status" value="1"/>
</dbReference>